<dbReference type="SUPFAM" id="SSF52540">
    <property type="entry name" value="P-loop containing nucleoside triphosphate hydrolases"/>
    <property type="match status" value="1"/>
</dbReference>
<dbReference type="PANTHER" id="PTHR47979">
    <property type="entry name" value="DRAB11-RELATED"/>
    <property type="match status" value="1"/>
</dbReference>
<accession>A0ABD3IJJ1</accession>
<dbReference type="PRINTS" id="PR00449">
    <property type="entry name" value="RASTRNSFRMNG"/>
</dbReference>
<protein>
    <submittedName>
        <fullName evidence="1">Uncharacterized protein</fullName>
    </submittedName>
</protein>
<name>A0ABD3IJJ1_EUCGL</name>
<organism evidence="1 2">
    <name type="scientific">Eucalyptus globulus</name>
    <name type="common">Tasmanian blue gum</name>
    <dbReference type="NCBI Taxonomy" id="34317"/>
    <lineage>
        <taxon>Eukaryota</taxon>
        <taxon>Viridiplantae</taxon>
        <taxon>Streptophyta</taxon>
        <taxon>Embryophyta</taxon>
        <taxon>Tracheophyta</taxon>
        <taxon>Spermatophyta</taxon>
        <taxon>Magnoliopsida</taxon>
        <taxon>eudicotyledons</taxon>
        <taxon>Gunneridae</taxon>
        <taxon>Pentapetalae</taxon>
        <taxon>rosids</taxon>
        <taxon>malvids</taxon>
        <taxon>Myrtales</taxon>
        <taxon>Myrtaceae</taxon>
        <taxon>Myrtoideae</taxon>
        <taxon>Eucalypteae</taxon>
        <taxon>Eucalyptus</taxon>
    </lineage>
</organism>
<feature type="non-terminal residue" evidence="1">
    <location>
        <position position="96"/>
    </location>
</feature>
<dbReference type="Gene3D" id="3.40.50.300">
    <property type="entry name" value="P-loop containing nucleotide triphosphate hydrolases"/>
    <property type="match status" value="1"/>
</dbReference>
<feature type="non-terminal residue" evidence="1">
    <location>
        <position position="1"/>
    </location>
</feature>
<keyword evidence="2" id="KW-1185">Reference proteome</keyword>
<sequence length="96" mass="10462">GAVGTLLVRATFENDGRWLRELRDYTDPDIVVMLIGNKSDHRHLVAIPLGDGKSFAKNVSLFFMETSALDATNVEAAFAEVLSQICPIVSKKAVEA</sequence>
<reference evidence="1 2" key="1">
    <citation type="submission" date="2024-11" db="EMBL/GenBank/DDBJ databases">
        <title>Chromosome-level genome assembly of Eucalyptus globulus Labill. provides insights into its genome evolution.</title>
        <authorList>
            <person name="Li X."/>
        </authorList>
    </citation>
    <scope>NUCLEOTIDE SEQUENCE [LARGE SCALE GENOMIC DNA]</scope>
    <source>
        <strain evidence="1">CL2024</strain>
        <tissue evidence="1">Fresh tender leaves</tissue>
    </source>
</reference>
<dbReference type="InterPro" id="IPR050209">
    <property type="entry name" value="Rab_GTPases_membrane_traffic"/>
</dbReference>
<dbReference type="Proteomes" id="UP001634007">
    <property type="component" value="Unassembled WGS sequence"/>
</dbReference>
<comment type="caution">
    <text evidence="1">The sequence shown here is derived from an EMBL/GenBank/DDBJ whole genome shotgun (WGS) entry which is preliminary data.</text>
</comment>
<dbReference type="Pfam" id="PF00071">
    <property type="entry name" value="Ras"/>
    <property type="match status" value="1"/>
</dbReference>
<dbReference type="InterPro" id="IPR001806">
    <property type="entry name" value="Small_GTPase"/>
</dbReference>
<dbReference type="AlphaFoldDB" id="A0ABD3IJJ1"/>
<dbReference type="EMBL" id="JBJKBG010000011">
    <property type="protein sequence ID" value="KAL3715145.1"/>
    <property type="molecule type" value="Genomic_DNA"/>
</dbReference>
<gene>
    <name evidence="1" type="ORF">ACJRO7_006957</name>
</gene>
<dbReference type="InterPro" id="IPR027417">
    <property type="entry name" value="P-loop_NTPase"/>
</dbReference>
<proteinExistence type="predicted"/>
<dbReference type="PROSITE" id="PS51419">
    <property type="entry name" value="RAB"/>
    <property type="match status" value="1"/>
</dbReference>
<evidence type="ECO:0000313" key="2">
    <source>
        <dbReference type="Proteomes" id="UP001634007"/>
    </source>
</evidence>
<dbReference type="SMART" id="SM00175">
    <property type="entry name" value="RAB"/>
    <property type="match status" value="1"/>
</dbReference>
<evidence type="ECO:0000313" key="1">
    <source>
        <dbReference type="EMBL" id="KAL3715145.1"/>
    </source>
</evidence>